<dbReference type="RefSeq" id="WP_323278756.1">
    <property type="nucleotide sequence ID" value="NZ_JAYGGQ010000005.1"/>
</dbReference>
<evidence type="ECO:0000313" key="2">
    <source>
        <dbReference type="Proteomes" id="UP001304769"/>
    </source>
</evidence>
<proteinExistence type="predicted"/>
<name>A0ABU5T713_9MICC</name>
<evidence type="ECO:0008006" key="3">
    <source>
        <dbReference type="Google" id="ProtNLM"/>
    </source>
</evidence>
<dbReference type="Proteomes" id="UP001304769">
    <property type="component" value="Unassembled WGS sequence"/>
</dbReference>
<protein>
    <recommendedName>
        <fullName evidence="3">Serpin domain-containing protein</fullName>
    </recommendedName>
</protein>
<accession>A0ABU5T713</accession>
<evidence type="ECO:0000313" key="1">
    <source>
        <dbReference type="EMBL" id="MEA5454911.1"/>
    </source>
</evidence>
<organism evidence="1 2">
    <name type="scientific">Sinomonas terricola</name>
    <dbReference type="NCBI Taxonomy" id="3110330"/>
    <lineage>
        <taxon>Bacteria</taxon>
        <taxon>Bacillati</taxon>
        <taxon>Actinomycetota</taxon>
        <taxon>Actinomycetes</taxon>
        <taxon>Micrococcales</taxon>
        <taxon>Micrococcaceae</taxon>
        <taxon>Sinomonas</taxon>
    </lineage>
</organism>
<reference evidence="1 2" key="1">
    <citation type="submission" date="2023-12" db="EMBL/GenBank/DDBJ databases">
        <title>Sinomonas terricola sp. nov, isolated from litchi orchard soil in Guangdong, PR China.</title>
        <authorList>
            <person name="Jiaxin W."/>
            <person name="Yang Z."/>
            <person name="Honghui Z."/>
        </authorList>
    </citation>
    <scope>NUCLEOTIDE SEQUENCE [LARGE SCALE GENOMIC DNA]</scope>
    <source>
        <strain evidence="1 2">JGH33</strain>
    </source>
</reference>
<gene>
    <name evidence="1" type="ORF">SPF06_09285</name>
</gene>
<dbReference type="EMBL" id="JAYGGQ010000005">
    <property type="protein sequence ID" value="MEA5454911.1"/>
    <property type="molecule type" value="Genomic_DNA"/>
</dbReference>
<sequence length="69" mass="7434">MERNRATSGKNMGGTLAKSFLAAVLAKQHPDMAFISPAQALMLSMLLIGRASSSRGISSILTHRRHLKV</sequence>
<keyword evidence="2" id="KW-1185">Reference proteome</keyword>
<comment type="caution">
    <text evidence="1">The sequence shown here is derived from an EMBL/GenBank/DDBJ whole genome shotgun (WGS) entry which is preliminary data.</text>
</comment>